<dbReference type="GO" id="GO:0020037">
    <property type="term" value="F:heme binding"/>
    <property type="evidence" value="ECO:0007669"/>
    <property type="project" value="InterPro"/>
</dbReference>
<keyword evidence="6" id="KW-1185">Reference proteome</keyword>
<dbReference type="InterPro" id="IPR001486">
    <property type="entry name" value="Hemoglobin_trunc"/>
</dbReference>
<dbReference type="RefSeq" id="WP_124079176.1">
    <property type="nucleotide sequence ID" value="NZ_UWPJ01000015.1"/>
</dbReference>
<keyword evidence="2" id="KW-0349">Heme</keyword>
<evidence type="ECO:0000313" key="5">
    <source>
        <dbReference type="EMBL" id="VCU69659.1"/>
    </source>
</evidence>
<evidence type="ECO:0000256" key="3">
    <source>
        <dbReference type="ARBA" id="ARBA00022723"/>
    </source>
</evidence>
<evidence type="ECO:0000313" key="6">
    <source>
        <dbReference type="Proteomes" id="UP000277294"/>
    </source>
</evidence>
<dbReference type="CDD" id="cd08916">
    <property type="entry name" value="TrHb3_P"/>
    <property type="match status" value="1"/>
</dbReference>
<gene>
    <name evidence="5" type="primary">ctb</name>
    <name evidence="5" type="ORF">PIGHUM_01722</name>
</gene>
<dbReference type="InterPro" id="IPR012292">
    <property type="entry name" value="Globin/Proto"/>
</dbReference>
<organism evidence="5 6">
    <name type="scientific">Pigmentiphaga humi</name>
    <dbReference type="NCBI Taxonomy" id="2478468"/>
    <lineage>
        <taxon>Bacteria</taxon>
        <taxon>Pseudomonadati</taxon>
        <taxon>Pseudomonadota</taxon>
        <taxon>Betaproteobacteria</taxon>
        <taxon>Burkholderiales</taxon>
        <taxon>Alcaligenaceae</taxon>
        <taxon>Pigmentiphaga</taxon>
    </lineage>
</organism>
<dbReference type="GO" id="GO:0019825">
    <property type="term" value="F:oxygen binding"/>
    <property type="evidence" value="ECO:0007669"/>
    <property type="project" value="InterPro"/>
</dbReference>
<evidence type="ECO:0000256" key="2">
    <source>
        <dbReference type="ARBA" id="ARBA00022617"/>
    </source>
</evidence>
<dbReference type="AlphaFoldDB" id="A0A3P4B033"/>
<dbReference type="Proteomes" id="UP000277294">
    <property type="component" value="Unassembled WGS sequence"/>
</dbReference>
<proteinExistence type="predicted"/>
<keyword evidence="1" id="KW-0813">Transport</keyword>
<evidence type="ECO:0000256" key="1">
    <source>
        <dbReference type="ARBA" id="ARBA00022448"/>
    </source>
</evidence>
<keyword evidence="4" id="KW-0408">Iron</keyword>
<protein>
    <submittedName>
        <fullName evidence="5">Group 3 truncated hemoglobin ctb</fullName>
    </submittedName>
</protein>
<sequence length="134" mass="15628">MQASDLCTEDEVARLVSAFYAKVRRDERLGPIFNSHIDDWDAHLAKLTDFWSSMLRGTRRYAGTPMSVHVALPELKETLFARWLELFDQTLAEQPNARMAERARTFSRRIAQSLWMGYQMHRDPDRLARELPCA</sequence>
<evidence type="ECO:0000256" key="4">
    <source>
        <dbReference type="ARBA" id="ARBA00023004"/>
    </source>
</evidence>
<dbReference type="EMBL" id="UWPJ01000015">
    <property type="protein sequence ID" value="VCU69659.1"/>
    <property type="molecule type" value="Genomic_DNA"/>
</dbReference>
<dbReference type="InterPro" id="IPR009050">
    <property type="entry name" value="Globin-like_sf"/>
</dbReference>
<dbReference type="OrthoDB" id="25954at2"/>
<accession>A0A3P4B033</accession>
<name>A0A3P4B033_9BURK</name>
<dbReference type="SUPFAM" id="SSF46458">
    <property type="entry name" value="Globin-like"/>
    <property type="match status" value="1"/>
</dbReference>
<reference evidence="5 6" key="1">
    <citation type="submission" date="2018-10" db="EMBL/GenBank/DDBJ databases">
        <authorList>
            <person name="Criscuolo A."/>
        </authorList>
    </citation>
    <scope>NUCLEOTIDE SEQUENCE [LARGE SCALE GENOMIC DNA]</scope>
    <source>
        <strain evidence="5">DnA1</strain>
    </source>
</reference>
<dbReference type="Gene3D" id="1.10.490.10">
    <property type="entry name" value="Globins"/>
    <property type="match status" value="1"/>
</dbReference>
<keyword evidence="3" id="KW-0479">Metal-binding</keyword>
<dbReference type="GO" id="GO:0046872">
    <property type="term" value="F:metal ion binding"/>
    <property type="evidence" value="ECO:0007669"/>
    <property type="project" value="UniProtKB-KW"/>
</dbReference>
<dbReference type="Pfam" id="PF01152">
    <property type="entry name" value="Bac_globin"/>
    <property type="match status" value="1"/>
</dbReference>